<dbReference type="EMBL" id="JACHNZ010000002">
    <property type="protein sequence ID" value="MBB4630751.1"/>
    <property type="molecule type" value="Genomic_DNA"/>
</dbReference>
<dbReference type="Proteomes" id="UP000566324">
    <property type="component" value="Unassembled WGS sequence"/>
</dbReference>
<gene>
    <name evidence="1" type="ORF">GGQ98_000354</name>
</gene>
<accession>A0A7W7AYJ6</accession>
<organism evidence="1 2">
    <name type="scientific">Sphingosinicella soli</name>
    <dbReference type="NCBI Taxonomy" id="333708"/>
    <lineage>
        <taxon>Bacteria</taxon>
        <taxon>Pseudomonadati</taxon>
        <taxon>Pseudomonadota</taxon>
        <taxon>Alphaproteobacteria</taxon>
        <taxon>Sphingomonadales</taxon>
        <taxon>Sphingosinicellaceae</taxon>
        <taxon>Sphingosinicella</taxon>
    </lineage>
</organism>
<reference evidence="1 2" key="1">
    <citation type="submission" date="2020-08" db="EMBL/GenBank/DDBJ databases">
        <title>Genomic Encyclopedia of Type Strains, Phase IV (KMG-IV): sequencing the most valuable type-strain genomes for metagenomic binning, comparative biology and taxonomic classification.</title>
        <authorList>
            <person name="Goeker M."/>
        </authorList>
    </citation>
    <scope>NUCLEOTIDE SEQUENCE [LARGE SCALE GENOMIC DNA]</scope>
    <source>
        <strain evidence="1 2">DSM 17328</strain>
    </source>
</reference>
<comment type="caution">
    <text evidence="1">The sequence shown here is derived from an EMBL/GenBank/DDBJ whole genome shotgun (WGS) entry which is preliminary data.</text>
</comment>
<name>A0A7W7AYJ6_9SPHN</name>
<evidence type="ECO:0000313" key="1">
    <source>
        <dbReference type="EMBL" id="MBB4630751.1"/>
    </source>
</evidence>
<sequence length="65" mass="6896">MGRSSVVATGSAAMLSVSAGEDHTHGLLQRAIGLTVAPAGQWRQPAIFRRRAEARLSIAKQNSRP</sequence>
<dbReference type="AlphaFoldDB" id="A0A7W7AYJ6"/>
<proteinExistence type="predicted"/>
<keyword evidence="2" id="KW-1185">Reference proteome</keyword>
<protein>
    <submittedName>
        <fullName evidence="1">Uncharacterized protein</fullName>
    </submittedName>
</protein>
<evidence type="ECO:0000313" key="2">
    <source>
        <dbReference type="Proteomes" id="UP000566324"/>
    </source>
</evidence>